<sequence>MKQWRQFSGLVALLSLLFSFSSVRAAEPLSPLPQITQGVLDNGLRYTLVPLSGQKQRVDVRLSVDVGSIDEQDDQSGVAHMLEHMVFRASAAYPQGVATQLHQQGWVRAQHYNAMTNYERTLYMMSPPGGAKDLNSAFQALSQMVGHARLTQRDLDDERRIILEEWRGKLGVATRMNQQRVQAIRHGSRYPERPTIGTEASIRTTPASTLQQFYQRWYHPGNMRLLIIGDFAPAEVAAEIHRAFATLPAGTVPARDYYEPPLKPQLKVVRLQDSESGSSQVSLVLRFNPGQTTLRERLTSQIALSAWSRQMRRQKSDLPVEVSSLVVRKSDIGKTTQALGLFADVMPDGHAAALTVLLREQERMRRYGLSDVDIAAVKQDIRDVAQRMAGKEEQREFADWVQQIATVWAQDKPYTGSQQRGRQALMLLDSIDNQQVNALFQRWLSLPDRLVQFSVPGLTPFTLPTVQAVLRQEQQLKKAPLAAPERSVDHTVMVLNAVKARGARTAVKTWPAQQVEQWTLSNGDRLVWLRTPLAGDKVWLSGSSVAGFRSQGLNPWQAQLAAQLVGQSGPQGWQSEQLQAWKQQRSLSLSVSQQAEALQYSGQSSRSELENLLALSHALQVEPGIDTRIMKDNMMRLARQQTTQRQTVQDSRARQIRLLRYGQPGWQAPDAQALKQLESTTLLQQWHITASAPVTWYLLADMPSEQLLPLAERYLASIPRAPMNATAPELPRTGRFDAHVAVNIEPRAEVKAWSFTPVSWSPQAAVQVSIARNLANQALKNSLRDDALGIYRLQMNSELSDLHQRIETEVTFTSSPQRAQELWQRAEQVLAQLPEQITQQQVDEQKHLFIRAENARKQDITTLQRRLELSYRHFDDPRYLSDVAQLADSITLAGVREAAGHLLSADNRVLHISLPQQGKP</sequence>
<evidence type="ECO:0000256" key="7">
    <source>
        <dbReference type="ARBA" id="ARBA00023049"/>
    </source>
</evidence>
<dbReference type="InterPro" id="IPR007863">
    <property type="entry name" value="Peptidase_M16_C"/>
</dbReference>
<feature type="domain" description="Peptidase M16 C-terminal" evidence="11">
    <location>
        <begin position="209"/>
        <end position="379"/>
    </location>
</feature>
<feature type="signal peptide" evidence="9">
    <location>
        <begin position="1"/>
        <end position="25"/>
    </location>
</feature>
<dbReference type="Pfam" id="PF00675">
    <property type="entry name" value="Peptidase_M16"/>
    <property type="match status" value="1"/>
</dbReference>
<comment type="similarity">
    <text evidence="2 8">Belongs to the peptidase M16 family.</text>
</comment>
<evidence type="ECO:0000256" key="9">
    <source>
        <dbReference type="SAM" id="SignalP"/>
    </source>
</evidence>
<dbReference type="PANTHER" id="PTHR43690:SF34">
    <property type="entry name" value="ZINC PROTEASE PQQL-LIKE"/>
    <property type="match status" value="1"/>
</dbReference>
<dbReference type="Proteomes" id="UP000677515">
    <property type="component" value="Chromosome"/>
</dbReference>
<dbReference type="InterPro" id="IPR011765">
    <property type="entry name" value="Pept_M16_N"/>
</dbReference>
<keyword evidence="13" id="KW-1185">Reference proteome</keyword>
<keyword evidence="5" id="KW-0378">Hydrolase</keyword>
<gene>
    <name evidence="12" type="primary">pqqL</name>
    <name evidence="12" type="ORF">ERHA53_35740</name>
</gene>
<keyword evidence="3" id="KW-0645">Protease</keyword>
<dbReference type="Pfam" id="PF05193">
    <property type="entry name" value="Peptidase_M16_C"/>
    <property type="match status" value="1"/>
</dbReference>
<evidence type="ECO:0000313" key="13">
    <source>
        <dbReference type="Proteomes" id="UP000677515"/>
    </source>
</evidence>
<accession>A0ABN6DNF2</accession>
<evidence type="ECO:0000256" key="8">
    <source>
        <dbReference type="RuleBase" id="RU004447"/>
    </source>
</evidence>
<evidence type="ECO:0000256" key="6">
    <source>
        <dbReference type="ARBA" id="ARBA00022833"/>
    </source>
</evidence>
<dbReference type="EMBL" id="AP024329">
    <property type="protein sequence ID" value="BCQ36231.1"/>
    <property type="molecule type" value="Genomic_DNA"/>
</dbReference>
<evidence type="ECO:0000256" key="3">
    <source>
        <dbReference type="ARBA" id="ARBA00022670"/>
    </source>
</evidence>
<evidence type="ECO:0000259" key="10">
    <source>
        <dbReference type="Pfam" id="PF00675"/>
    </source>
</evidence>
<reference evidence="12 13" key="1">
    <citation type="submission" date="2021-01" db="EMBL/GenBank/DDBJ databases">
        <title>Complete genome sequence of Erwinia rhapontici MAFF 311153.</title>
        <authorList>
            <person name="Morohoshi T."/>
            <person name="Someya N."/>
        </authorList>
    </citation>
    <scope>NUCLEOTIDE SEQUENCE [LARGE SCALE GENOMIC DNA]</scope>
    <source>
        <strain evidence="12 13">MAFF 311153</strain>
    </source>
</reference>
<dbReference type="InterPro" id="IPR001431">
    <property type="entry name" value="Pept_M16_Zn_BS"/>
</dbReference>
<feature type="domain" description="Peptidase M16 N-terminal" evidence="10">
    <location>
        <begin position="54"/>
        <end position="166"/>
    </location>
</feature>
<dbReference type="Gene3D" id="3.30.830.10">
    <property type="entry name" value="Metalloenzyme, LuxS/M16 peptidase-like"/>
    <property type="match status" value="4"/>
</dbReference>
<keyword evidence="7" id="KW-0482">Metalloprotease</keyword>
<evidence type="ECO:0000256" key="2">
    <source>
        <dbReference type="ARBA" id="ARBA00007261"/>
    </source>
</evidence>
<dbReference type="PROSITE" id="PS00143">
    <property type="entry name" value="INSULINASE"/>
    <property type="match status" value="1"/>
</dbReference>
<evidence type="ECO:0000256" key="1">
    <source>
        <dbReference type="ARBA" id="ARBA00001947"/>
    </source>
</evidence>
<feature type="chain" id="PRO_5046609582" evidence="9">
    <location>
        <begin position="26"/>
        <end position="920"/>
    </location>
</feature>
<dbReference type="InterPro" id="IPR050626">
    <property type="entry name" value="Peptidase_M16"/>
</dbReference>
<proteinExistence type="inferred from homology"/>
<evidence type="ECO:0000313" key="12">
    <source>
        <dbReference type="EMBL" id="BCQ36231.1"/>
    </source>
</evidence>
<name>A0ABN6DNF2_ERWRD</name>
<evidence type="ECO:0000256" key="5">
    <source>
        <dbReference type="ARBA" id="ARBA00022801"/>
    </source>
</evidence>
<comment type="cofactor">
    <cofactor evidence="1">
        <name>Zn(2+)</name>
        <dbReference type="ChEBI" id="CHEBI:29105"/>
    </cofactor>
</comment>
<dbReference type="PANTHER" id="PTHR43690">
    <property type="entry name" value="NARDILYSIN"/>
    <property type="match status" value="1"/>
</dbReference>
<organism evidence="12 13">
    <name type="scientific">Erwinia rhapontici</name>
    <name type="common">Pectobacterium rhapontici</name>
    <dbReference type="NCBI Taxonomy" id="55212"/>
    <lineage>
        <taxon>Bacteria</taxon>
        <taxon>Pseudomonadati</taxon>
        <taxon>Pseudomonadota</taxon>
        <taxon>Gammaproteobacteria</taxon>
        <taxon>Enterobacterales</taxon>
        <taxon>Erwiniaceae</taxon>
        <taxon>Erwinia</taxon>
    </lineage>
</organism>
<evidence type="ECO:0000259" key="11">
    <source>
        <dbReference type="Pfam" id="PF05193"/>
    </source>
</evidence>
<dbReference type="SUPFAM" id="SSF63411">
    <property type="entry name" value="LuxS/MPP-like metallohydrolase"/>
    <property type="match status" value="3"/>
</dbReference>
<keyword evidence="4" id="KW-0479">Metal-binding</keyword>
<dbReference type="InterPro" id="IPR011249">
    <property type="entry name" value="Metalloenz_LuxS/M16"/>
</dbReference>
<keyword evidence="9" id="KW-0732">Signal</keyword>
<evidence type="ECO:0000256" key="4">
    <source>
        <dbReference type="ARBA" id="ARBA00022723"/>
    </source>
</evidence>
<protein>
    <submittedName>
        <fullName evidence="12">Peptidase M16</fullName>
    </submittedName>
</protein>
<keyword evidence="6" id="KW-0862">Zinc</keyword>
<dbReference type="RefSeq" id="WP_171149917.1">
    <property type="nucleotide sequence ID" value="NZ_AP024329.1"/>
</dbReference>